<comment type="caution">
    <text evidence="2">The sequence shown here is derived from an EMBL/GenBank/DDBJ whole genome shotgun (WGS) entry which is preliminary data.</text>
</comment>
<accession>A0A5C6X404</accession>
<feature type="region of interest" description="Disordered" evidence="1">
    <location>
        <begin position="19"/>
        <end position="148"/>
    </location>
</feature>
<organism evidence="2 3">
    <name type="scientific">Lujinxingia vulgaris</name>
    <dbReference type="NCBI Taxonomy" id="2600176"/>
    <lineage>
        <taxon>Bacteria</taxon>
        <taxon>Deltaproteobacteria</taxon>
        <taxon>Bradymonadales</taxon>
        <taxon>Lujinxingiaceae</taxon>
        <taxon>Lujinxingia</taxon>
    </lineage>
</organism>
<evidence type="ECO:0000313" key="2">
    <source>
        <dbReference type="EMBL" id="TXD35847.1"/>
    </source>
</evidence>
<feature type="compositionally biased region" description="Acidic residues" evidence="1">
    <location>
        <begin position="31"/>
        <end position="148"/>
    </location>
</feature>
<evidence type="ECO:0000313" key="3">
    <source>
        <dbReference type="Proteomes" id="UP000321412"/>
    </source>
</evidence>
<proteinExistence type="predicted"/>
<name>A0A5C6X404_9DELT</name>
<reference evidence="2 3" key="1">
    <citation type="submission" date="2019-08" db="EMBL/GenBank/DDBJ databases">
        <title>Bradymonadales sp. TMQ4.</title>
        <authorList>
            <person name="Liang Q."/>
        </authorList>
    </citation>
    <scope>NUCLEOTIDE SEQUENCE [LARGE SCALE GENOMIC DNA]</scope>
    <source>
        <strain evidence="2 3">TMQ4</strain>
    </source>
</reference>
<dbReference type="EMBL" id="VOSM01000007">
    <property type="protein sequence ID" value="TXD35847.1"/>
    <property type="molecule type" value="Genomic_DNA"/>
</dbReference>
<gene>
    <name evidence="2" type="ORF">FRC98_14320</name>
</gene>
<sequence>MMNKRFLMMVMVSLMAAACSDDSENRRNPDEWDLTDDVSIGDDAGDAGDDLDAEEPDSDAPDAEVPDADAPDAEVPDADEPDADAPDADEPDADVPDADEPDADEPDADVPDADEPDADAPDADEPDADVPDADEPDTDVPDADEPDVDPAATCVEIWSDGSLVGEDFDFGVQSEATTETFEIRLCAGAEPTRVDSLEIEGDAYALSIGSTSGWPARIEEGQTLSFSVTFNPYEANLSGELVVGVIDAPGEFRFGLTGELQELSPECPVVTPQAAPSFTAVAAANPAQATGGLFDLSVDGPYAEARFSVQWFVVETPAGATTPVFYDRSDEAPTRVHLEELGAYVIGLKLHDETLDLGCATELLPVEVIESPFGANDAVVTLTWENPNIPNPGQGLGTDMDIYFCHQDGQLNGYDSAGPWCVFWNGVQQIWHNGNVALVIDDVWGETGEVISQEVALPGFVYRVGVHYYEDRGYGNSTATVKLYQRGIEAYSQSRSLIHDNFWRPFNFDPAVGVIPVDSVQIGVPTQP</sequence>
<evidence type="ECO:0000256" key="1">
    <source>
        <dbReference type="SAM" id="MobiDB-lite"/>
    </source>
</evidence>
<protein>
    <submittedName>
        <fullName evidence="2">Uncharacterized protein</fullName>
    </submittedName>
</protein>
<dbReference type="PROSITE" id="PS51257">
    <property type="entry name" value="PROKAR_LIPOPROTEIN"/>
    <property type="match status" value="1"/>
</dbReference>
<dbReference type="OrthoDB" id="5479562at2"/>
<dbReference type="AlphaFoldDB" id="A0A5C6X404"/>
<dbReference type="Proteomes" id="UP000321412">
    <property type="component" value="Unassembled WGS sequence"/>
</dbReference>
<dbReference type="RefSeq" id="WP_146982125.1">
    <property type="nucleotide sequence ID" value="NZ_VOSM01000007.1"/>
</dbReference>
<keyword evidence="3" id="KW-1185">Reference proteome</keyword>